<dbReference type="EMBL" id="CP108057">
    <property type="protein sequence ID" value="WUO49694.1"/>
    <property type="molecule type" value="Genomic_DNA"/>
</dbReference>
<keyword evidence="2" id="KW-1133">Transmembrane helix</keyword>
<feature type="transmembrane region" description="Helical" evidence="2">
    <location>
        <begin position="224"/>
        <end position="245"/>
    </location>
</feature>
<gene>
    <name evidence="4" type="ORF">OHU17_29835</name>
</gene>
<feature type="transmembrane region" description="Helical" evidence="2">
    <location>
        <begin position="6"/>
        <end position="25"/>
    </location>
</feature>
<feature type="transmembrane region" description="Helical" evidence="2">
    <location>
        <begin position="102"/>
        <end position="127"/>
    </location>
</feature>
<evidence type="ECO:0000313" key="5">
    <source>
        <dbReference type="Proteomes" id="UP001432075"/>
    </source>
</evidence>
<organism evidence="4 5">
    <name type="scientific">Streptomyces goshikiensis</name>
    <dbReference type="NCBI Taxonomy" id="1942"/>
    <lineage>
        <taxon>Bacteria</taxon>
        <taxon>Bacillati</taxon>
        <taxon>Actinomycetota</taxon>
        <taxon>Actinomycetes</taxon>
        <taxon>Kitasatosporales</taxon>
        <taxon>Streptomycetaceae</taxon>
        <taxon>Streptomyces</taxon>
    </lineage>
</organism>
<name>A0ABZ1RUX7_9ACTN</name>
<keyword evidence="2" id="KW-0472">Membrane</keyword>
<dbReference type="InterPro" id="IPR050039">
    <property type="entry name" value="MAB_1171c-like"/>
</dbReference>
<feature type="transmembrane region" description="Helical" evidence="2">
    <location>
        <begin position="70"/>
        <end position="90"/>
    </location>
</feature>
<feature type="domain" description="DUF6545" evidence="3">
    <location>
        <begin position="251"/>
        <end position="376"/>
    </location>
</feature>
<dbReference type="RefSeq" id="WP_328776847.1">
    <property type="nucleotide sequence ID" value="NZ_CP108057.1"/>
</dbReference>
<dbReference type="Pfam" id="PF20182">
    <property type="entry name" value="DUF6545"/>
    <property type="match status" value="1"/>
</dbReference>
<feature type="transmembrane region" description="Helical" evidence="2">
    <location>
        <begin position="32"/>
        <end position="50"/>
    </location>
</feature>
<evidence type="ECO:0000256" key="1">
    <source>
        <dbReference type="SAM" id="MobiDB-lite"/>
    </source>
</evidence>
<proteinExistence type="predicted"/>
<protein>
    <recommendedName>
        <fullName evidence="3">DUF6545 domain-containing protein</fullName>
    </recommendedName>
</protein>
<keyword evidence="5" id="KW-1185">Reference proteome</keyword>
<keyword evidence="2" id="KW-0812">Transmembrane</keyword>
<sequence>MSENSGFWVVSGLMWLAFLGKAPGLRHNRDPLYVLVCGVLLLGGTCFACANPDVIGVVNAATGIPNVSAPLVYAMLTVESALVLTLIIYWRDWSPEKAGRWVRWLMVAYGLAVIGIVALFALGDAPVERRVDFDPYYARTPFIREMILLYLAAHTVAGVMATVLCVRWAAGVTGPKWLRRGLRVLTLGFALNIGLDGSKLLAIAARWCGGTRWDWLDSEVSRGFAFACTLFTGIGFVLPMVGGSVERTLWAKRVFLRLGPLWRALREATPAVAAALPVPWWDVELKATRRVAEVQDGRLALRPYRNPDVARAAAARASALRLAPAKVAAAVEAAVLVDAMAAKAASGDAEPPLLDDGTATALPALDQRALLRVSRMIRRPPFHLTAGTPAVRRIPAGSGQGPGERCEG</sequence>
<evidence type="ECO:0000313" key="4">
    <source>
        <dbReference type="EMBL" id="WUO49694.1"/>
    </source>
</evidence>
<dbReference type="InterPro" id="IPR046675">
    <property type="entry name" value="DUF6545"/>
</dbReference>
<feature type="transmembrane region" description="Helical" evidence="2">
    <location>
        <begin position="147"/>
        <end position="170"/>
    </location>
</feature>
<feature type="transmembrane region" description="Helical" evidence="2">
    <location>
        <begin position="182"/>
        <end position="204"/>
    </location>
</feature>
<dbReference type="NCBIfam" id="NF042915">
    <property type="entry name" value="MAB_1171c_fam"/>
    <property type="match status" value="1"/>
</dbReference>
<feature type="region of interest" description="Disordered" evidence="1">
    <location>
        <begin position="388"/>
        <end position="408"/>
    </location>
</feature>
<accession>A0ABZ1RUX7</accession>
<reference evidence="4" key="1">
    <citation type="submission" date="2022-10" db="EMBL/GenBank/DDBJ databases">
        <title>The complete genomes of actinobacterial strains from the NBC collection.</title>
        <authorList>
            <person name="Joergensen T.S."/>
            <person name="Alvarez Arevalo M."/>
            <person name="Sterndorff E.B."/>
            <person name="Faurdal D."/>
            <person name="Vuksanovic O."/>
            <person name="Mourched A.-S."/>
            <person name="Charusanti P."/>
            <person name="Shaw S."/>
            <person name="Blin K."/>
            <person name="Weber T."/>
        </authorList>
    </citation>
    <scope>NUCLEOTIDE SEQUENCE</scope>
    <source>
        <strain evidence="4">NBC_00283</strain>
    </source>
</reference>
<dbReference type="Proteomes" id="UP001432075">
    <property type="component" value="Chromosome"/>
</dbReference>
<evidence type="ECO:0000259" key="3">
    <source>
        <dbReference type="Pfam" id="PF20182"/>
    </source>
</evidence>
<evidence type="ECO:0000256" key="2">
    <source>
        <dbReference type="SAM" id="Phobius"/>
    </source>
</evidence>